<dbReference type="GeneID" id="93585415"/>
<evidence type="ECO:0000256" key="1">
    <source>
        <dbReference type="SAM" id="Phobius"/>
    </source>
</evidence>
<dbReference type="Proteomes" id="UP000283090">
    <property type="component" value="Unassembled WGS sequence"/>
</dbReference>
<dbReference type="VEuPathDB" id="FungiDB:DFL_003104"/>
<dbReference type="AlphaFoldDB" id="A0A437ADR4"/>
<gene>
    <name evidence="2" type="ORF">DFL_003104</name>
</gene>
<feature type="transmembrane region" description="Helical" evidence="1">
    <location>
        <begin position="31"/>
        <end position="54"/>
    </location>
</feature>
<keyword evidence="1" id="KW-1133">Transmembrane helix</keyword>
<dbReference type="STRING" id="97331.A0A437ADR4"/>
<proteinExistence type="predicted"/>
<evidence type="ECO:0000313" key="2">
    <source>
        <dbReference type="EMBL" id="RVD88940.1"/>
    </source>
</evidence>
<organism evidence="2 3">
    <name type="scientific">Arthrobotrys flagrans</name>
    <name type="common">Nematode-trapping fungus</name>
    <name type="synonym">Trichothecium flagrans</name>
    <dbReference type="NCBI Taxonomy" id="97331"/>
    <lineage>
        <taxon>Eukaryota</taxon>
        <taxon>Fungi</taxon>
        <taxon>Dikarya</taxon>
        <taxon>Ascomycota</taxon>
        <taxon>Pezizomycotina</taxon>
        <taxon>Orbiliomycetes</taxon>
        <taxon>Orbiliales</taxon>
        <taxon>Orbiliaceae</taxon>
        <taxon>Arthrobotrys</taxon>
    </lineage>
</organism>
<keyword evidence="3" id="KW-1185">Reference proteome</keyword>
<keyword evidence="1" id="KW-0812">Transmembrane</keyword>
<dbReference type="RefSeq" id="XP_067494484.1">
    <property type="nucleotide sequence ID" value="XM_067631994.1"/>
</dbReference>
<comment type="caution">
    <text evidence="2">The sequence shown here is derived from an EMBL/GenBank/DDBJ whole genome shotgun (WGS) entry which is preliminary data.</text>
</comment>
<keyword evidence="1" id="KW-0472">Membrane</keyword>
<dbReference type="EMBL" id="SAEB01000003">
    <property type="protein sequence ID" value="RVD88940.1"/>
    <property type="molecule type" value="Genomic_DNA"/>
</dbReference>
<name>A0A437ADR4_ARTFL</name>
<accession>A0A437ADR4</accession>
<sequence>MPKLAPPDTNSPFYDIPGNKAAAKNTPSAGVIASSVISGLVFIGSVGLVIWHLYRRHVEKNLEEAPLPPQIDGQGSDSAKSVYGRLTNEIPELASPVRSSQAPRYSTLTEPAQLHGDSAFPVGLYSPPLGHELPLEPRGVYEAQSNNRLGMNATMTDIERDPTAYESLPEVPVPPPVGELEVSSSVCGCIDRPKNLLVKIAR</sequence>
<reference evidence="2 3" key="1">
    <citation type="submission" date="2019-01" db="EMBL/GenBank/DDBJ databases">
        <title>Intercellular communication is required for trap formation in the nematode-trapping fungus Duddingtonia flagrans.</title>
        <authorList>
            <person name="Youssar L."/>
            <person name="Wernet V."/>
            <person name="Hensel N."/>
            <person name="Hildebrandt H.-G."/>
            <person name="Fischer R."/>
        </authorList>
    </citation>
    <scope>NUCLEOTIDE SEQUENCE [LARGE SCALE GENOMIC DNA]</scope>
    <source>
        <strain evidence="2 3">CBS H-5679</strain>
    </source>
</reference>
<evidence type="ECO:0000313" key="3">
    <source>
        <dbReference type="Proteomes" id="UP000283090"/>
    </source>
</evidence>
<protein>
    <submittedName>
        <fullName evidence="2">Uncharacterized protein</fullName>
    </submittedName>
</protein>